<dbReference type="AlphaFoldDB" id="A0A438DX70"/>
<evidence type="ECO:0008006" key="3">
    <source>
        <dbReference type="Google" id="ProtNLM"/>
    </source>
</evidence>
<protein>
    <recommendedName>
        <fullName evidence="3">Reverse transcriptase Ty1/copia-type domain-containing protein</fullName>
    </recommendedName>
</protein>
<evidence type="ECO:0000313" key="2">
    <source>
        <dbReference type="Proteomes" id="UP000288805"/>
    </source>
</evidence>
<accession>A0A438DX70</accession>
<evidence type="ECO:0000313" key="1">
    <source>
        <dbReference type="EMBL" id="RVW40083.1"/>
    </source>
</evidence>
<name>A0A438DX70_VITVI</name>
<organism evidence="1 2">
    <name type="scientific">Vitis vinifera</name>
    <name type="common">Grape</name>
    <dbReference type="NCBI Taxonomy" id="29760"/>
    <lineage>
        <taxon>Eukaryota</taxon>
        <taxon>Viridiplantae</taxon>
        <taxon>Streptophyta</taxon>
        <taxon>Embryophyta</taxon>
        <taxon>Tracheophyta</taxon>
        <taxon>Spermatophyta</taxon>
        <taxon>Magnoliopsida</taxon>
        <taxon>eudicotyledons</taxon>
        <taxon>Gunneridae</taxon>
        <taxon>Pentapetalae</taxon>
        <taxon>rosids</taxon>
        <taxon>Vitales</taxon>
        <taxon>Vitaceae</taxon>
        <taxon>Viteae</taxon>
        <taxon>Vitis</taxon>
    </lineage>
</organism>
<proteinExistence type="predicted"/>
<gene>
    <name evidence="1" type="ORF">CK203_081927</name>
</gene>
<reference evidence="1 2" key="1">
    <citation type="journal article" date="2018" name="PLoS Genet.">
        <title>Population sequencing reveals clonal diversity and ancestral inbreeding in the grapevine cultivar Chardonnay.</title>
        <authorList>
            <person name="Roach M.J."/>
            <person name="Johnson D.L."/>
            <person name="Bohlmann J."/>
            <person name="van Vuuren H.J."/>
            <person name="Jones S.J."/>
            <person name="Pretorius I.S."/>
            <person name="Schmidt S.A."/>
            <person name="Borneman A.R."/>
        </authorList>
    </citation>
    <scope>NUCLEOTIDE SEQUENCE [LARGE SCALE GENOMIC DNA]</scope>
    <source>
        <strain evidence="2">cv. Chardonnay</strain>
        <tissue evidence="1">Leaf</tissue>
    </source>
</reference>
<dbReference type="EMBL" id="QGNW01001465">
    <property type="protein sequence ID" value="RVW40083.1"/>
    <property type="molecule type" value="Genomic_DNA"/>
</dbReference>
<sequence>MDVKNAFLDKELEEEVYMGLSLGFDGGDIILVRDDLKELARLKGFLAQEFEIKDLVSLVSQYMRDPSQKHLDVVHRILRYLKTTLGRWLFLGKNEKRGVEAYADAD</sequence>
<dbReference type="Proteomes" id="UP000288805">
    <property type="component" value="Unassembled WGS sequence"/>
</dbReference>
<comment type="caution">
    <text evidence="1">The sequence shown here is derived from an EMBL/GenBank/DDBJ whole genome shotgun (WGS) entry which is preliminary data.</text>
</comment>